<keyword evidence="6" id="KW-0378">Hydrolase</keyword>
<evidence type="ECO:0000256" key="7">
    <source>
        <dbReference type="ARBA" id="ARBA00022807"/>
    </source>
</evidence>
<dbReference type="InterPro" id="IPR006155">
    <property type="entry name" value="Josephin"/>
</dbReference>
<keyword evidence="15" id="KW-1185">Reference proteome</keyword>
<dbReference type="PANTHER" id="PTHR14159:SF0">
    <property type="entry name" value="ATAXIN-3-RELATED"/>
    <property type="match status" value="1"/>
</dbReference>
<keyword evidence="8" id="KW-0805">Transcription regulation</keyword>
<dbReference type="GO" id="GO:0006508">
    <property type="term" value="P:proteolysis"/>
    <property type="evidence" value="ECO:0007669"/>
    <property type="project" value="UniProtKB-KW"/>
</dbReference>
<comment type="catalytic activity">
    <reaction evidence="1">
        <text>Thiol-dependent hydrolysis of ester, thioester, amide, peptide and isopeptide bonds formed by the C-terminal Gly of ubiquitin (a 76-residue protein attached to proteins as an intracellular targeting signal).</text>
        <dbReference type="EC" id="3.4.19.12"/>
    </reaction>
</comment>
<keyword evidence="9" id="KW-0804">Transcription</keyword>
<dbReference type="InterPro" id="IPR033865">
    <property type="entry name" value="Ataxin-3"/>
</dbReference>
<keyword evidence="7" id="KW-0788">Thiol protease</keyword>
<evidence type="ECO:0000256" key="6">
    <source>
        <dbReference type="ARBA" id="ARBA00022801"/>
    </source>
</evidence>
<accession>A0A0D2WT02</accession>
<evidence type="ECO:0000313" key="15">
    <source>
        <dbReference type="Proteomes" id="UP000008743"/>
    </source>
</evidence>
<evidence type="ECO:0000256" key="5">
    <source>
        <dbReference type="ARBA" id="ARBA00022786"/>
    </source>
</evidence>
<evidence type="ECO:0000256" key="1">
    <source>
        <dbReference type="ARBA" id="ARBA00000707"/>
    </source>
</evidence>
<sequence>MAEGGYSRELAKFARQGSSNMDDSGFFSIQVITQALNVWGIKCVPFMSEDAVDARRDPTHEQGFICNRRQHWFSIRRFGPHWANLDSTLKGPNFITGTYLTLFLNQLQSDGYSIFVIRGNLPPSAADAVLSQLPASQIPNSGARTSGPAAPSAAPRGNIHTLSSLSASRSSSPAQSGQTIAKHNSSGTSGLDSVHLDPETIQSLAAGVKNANQPAAPARPVDMDEMRAKRLQRFGNSNAGK</sequence>
<protein>
    <recommendedName>
        <fullName evidence="3">ubiquitinyl hydrolase 1</fullName>
        <ecNumber evidence="3">3.4.19.12</ecNumber>
    </recommendedName>
</protein>
<evidence type="ECO:0000256" key="12">
    <source>
        <dbReference type="SAM" id="MobiDB-lite"/>
    </source>
</evidence>
<dbReference type="EMBL" id="KE346367">
    <property type="protein sequence ID" value="KJE94653.1"/>
    <property type="molecule type" value="Genomic_DNA"/>
</dbReference>
<keyword evidence="4" id="KW-0645">Protease</keyword>
<evidence type="ECO:0000256" key="9">
    <source>
        <dbReference type="ARBA" id="ARBA00023163"/>
    </source>
</evidence>
<feature type="domain" description="Josephin" evidence="13">
    <location>
        <begin position="1"/>
        <end position="132"/>
    </location>
</feature>
<evidence type="ECO:0000256" key="3">
    <source>
        <dbReference type="ARBA" id="ARBA00012759"/>
    </source>
</evidence>
<comment type="caution">
    <text evidence="11">Lacks conserved residue(s) required for the propagation of feature annotation.</text>
</comment>
<dbReference type="PANTHER" id="PTHR14159">
    <property type="entry name" value="ATAXIN-3-RELATED"/>
    <property type="match status" value="1"/>
</dbReference>
<dbReference type="Pfam" id="PF02099">
    <property type="entry name" value="Josephin"/>
    <property type="match status" value="1"/>
</dbReference>
<dbReference type="GO" id="GO:0004843">
    <property type="term" value="F:cysteine-type deubiquitinase activity"/>
    <property type="evidence" value="ECO:0007669"/>
    <property type="project" value="UniProtKB-EC"/>
</dbReference>
<dbReference type="EC" id="3.4.19.12" evidence="3"/>
<reference evidence="15" key="1">
    <citation type="submission" date="2011-02" db="EMBL/GenBank/DDBJ databases">
        <title>The Genome Sequence of Capsaspora owczarzaki ATCC 30864.</title>
        <authorList>
            <person name="Russ C."/>
            <person name="Cuomo C."/>
            <person name="Burger G."/>
            <person name="Gray M.W."/>
            <person name="Holland P.W.H."/>
            <person name="King N."/>
            <person name="Lang F.B.F."/>
            <person name="Roger A.J."/>
            <person name="Ruiz-Trillo I."/>
            <person name="Young S.K."/>
            <person name="Zeng Q."/>
            <person name="Gargeya S."/>
            <person name="Alvarado L."/>
            <person name="Berlin A."/>
            <person name="Chapman S.B."/>
            <person name="Chen Z."/>
            <person name="Freedman E."/>
            <person name="Gellesch M."/>
            <person name="Goldberg J."/>
            <person name="Griggs A."/>
            <person name="Gujja S."/>
            <person name="Heilman E."/>
            <person name="Heiman D."/>
            <person name="Howarth C."/>
            <person name="Mehta T."/>
            <person name="Neiman D."/>
            <person name="Pearson M."/>
            <person name="Roberts A."/>
            <person name="Saif S."/>
            <person name="Shea T."/>
            <person name="Shenoy N."/>
            <person name="Sisk P."/>
            <person name="Stolte C."/>
            <person name="Sykes S."/>
            <person name="White J."/>
            <person name="Yandava C."/>
            <person name="Haas B."/>
            <person name="Nusbaum C."/>
            <person name="Birren B."/>
        </authorList>
    </citation>
    <scope>NUCLEOTIDE SEQUENCE</scope>
    <source>
        <strain evidence="15">ATCC 30864</strain>
    </source>
</reference>
<proteinExistence type="predicted"/>
<keyword evidence="5" id="KW-0833">Ubl conjugation pathway</keyword>
<dbReference type="AlphaFoldDB" id="A0A0D2WT02"/>
<dbReference type="GO" id="GO:0005634">
    <property type="term" value="C:nucleus"/>
    <property type="evidence" value="ECO:0007669"/>
    <property type="project" value="UniProtKB-SubCell"/>
</dbReference>
<keyword evidence="10" id="KW-0539">Nucleus</keyword>
<dbReference type="PROSITE" id="PS50957">
    <property type="entry name" value="JOSEPHIN"/>
    <property type="match status" value="1"/>
</dbReference>
<evidence type="ECO:0000256" key="8">
    <source>
        <dbReference type="ARBA" id="ARBA00023015"/>
    </source>
</evidence>
<dbReference type="Gene3D" id="3.90.70.40">
    <property type="match status" value="1"/>
</dbReference>
<evidence type="ECO:0000256" key="4">
    <source>
        <dbReference type="ARBA" id="ARBA00022670"/>
    </source>
</evidence>
<name>A0A0D2WT02_CAPO3</name>
<organism evidence="14 15">
    <name type="scientific">Capsaspora owczarzaki (strain ATCC 30864)</name>
    <dbReference type="NCBI Taxonomy" id="595528"/>
    <lineage>
        <taxon>Eukaryota</taxon>
        <taxon>Filasterea</taxon>
        <taxon>Capsaspora</taxon>
    </lineage>
</organism>
<dbReference type="OrthoDB" id="10063692at2759"/>
<dbReference type="PRINTS" id="PR01233">
    <property type="entry name" value="JOSEPHIN"/>
</dbReference>
<evidence type="ECO:0000256" key="2">
    <source>
        <dbReference type="ARBA" id="ARBA00004123"/>
    </source>
</evidence>
<evidence type="ECO:0000256" key="10">
    <source>
        <dbReference type="ARBA" id="ARBA00023242"/>
    </source>
</evidence>
<evidence type="ECO:0000259" key="13">
    <source>
        <dbReference type="PROSITE" id="PS50957"/>
    </source>
</evidence>
<gene>
    <name evidence="14" type="ORF">CAOG_005267</name>
</gene>
<comment type="subcellular location">
    <subcellularLocation>
        <location evidence="2">Nucleus</location>
    </subcellularLocation>
</comment>
<dbReference type="GO" id="GO:0016579">
    <property type="term" value="P:protein deubiquitination"/>
    <property type="evidence" value="ECO:0007669"/>
    <property type="project" value="InterPro"/>
</dbReference>
<evidence type="ECO:0000256" key="11">
    <source>
        <dbReference type="PROSITE-ProRule" id="PRU00331"/>
    </source>
</evidence>
<feature type="region of interest" description="Disordered" evidence="12">
    <location>
        <begin position="137"/>
        <end position="198"/>
    </location>
</feature>
<dbReference type="SMART" id="SM01246">
    <property type="entry name" value="Josephin"/>
    <property type="match status" value="1"/>
</dbReference>
<feature type="compositionally biased region" description="Polar residues" evidence="12">
    <location>
        <begin position="177"/>
        <end position="191"/>
    </location>
</feature>
<feature type="compositionally biased region" description="Low complexity" evidence="12">
    <location>
        <begin position="141"/>
        <end position="176"/>
    </location>
</feature>
<evidence type="ECO:0000313" key="14">
    <source>
        <dbReference type="EMBL" id="KJE94653.1"/>
    </source>
</evidence>
<dbReference type="Proteomes" id="UP000008743">
    <property type="component" value="Unassembled WGS sequence"/>
</dbReference>